<dbReference type="AlphaFoldDB" id="A0A226QKC5"/>
<feature type="transmembrane region" description="Helical" evidence="1">
    <location>
        <begin position="68"/>
        <end position="86"/>
    </location>
</feature>
<keyword evidence="1" id="KW-0472">Membrane</keyword>
<dbReference type="EMBL" id="NDYL01000002">
    <property type="protein sequence ID" value="OXB92147.1"/>
    <property type="molecule type" value="Genomic_DNA"/>
</dbReference>
<name>A0A226QKC5_9BACL</name>
<feature type="transmembrane region" description="Helical" evidence="1">
    <location>
        <begin position="118"/>
        <end position="136"/>
    </location>
</feature>
<gene>
    <name evidence="3" type="ORF">B9L23_13075</name>
</gene>
<organism evidence="3 4">
    <name type="scientific">Parageobacillus galactosidasius</name>
    <dbReference type="NCBI Taxonomy" id="883812"/>
    <lineage>
        <taxon>Bacteria</taxon>
        <taxon>Bacillati</taxon>
        <taxon>Bacillota</taxon>
        <taxon>Bacilli</taxon>
        <taxon>Bacillales</taxon>
        <taxon>Anoxybacillaceae</taxon>
        <taxon>Parageobacillus</taxon>
    </lineage>
</organism>
<accession>A0A226QKC5</accession>
<reference evidence="3 4" key="1">
    <citation type="submission" date="2017-04" db="EMBL/GenBank/DDBJ databases">
        <title>The genome sequence of Parageobacillus galactosidasius DSM 18751.</title>
        <authorList>
            <person name="Ramaloko W.T."/>
            <person name="Koen N."/>
            <person name="Polliack S."/>
            <person name="Aliyu H."/>
            <person name="Lebre P."/>
            <person name="Mohr T."/>
            <person name="Oswald F."/>
            <person name="Zwick M."/>
            <person name="Neumann A."/>
            <person name="Syldatk C."/>
            <person name="Cowan D."/>
            <person name="De Maayer P."/>
        </authorList>
    </citation>
    <scope>NUCLEOTIDE SEQUENCE [LARGE SCALE GENOMIC DNA]</scope>
    <source>
        <strain evidence="3 4">DSM 18751</strain>
    </source>
</reference>
<comment type="caution">
    <text evidence="3">The sequence shown here is derived from an EMBL/GenBank/DDBJ whole genome shotgun (WGS) entry which is preliminary data.</text>
</comment>
<proteinExistence type="predicted"/>
<evidence type="ECO:0000259" key="2">
    <source>
        <dbReference type="Pfam" id="PF07853"/>
    </source>
</evidence>
<feature type="transmembrane region" description="Helical" evidence="1">
    <location>
        <begin position="148"/>
        <end position="170"/>
    </location>
</feature>
<evidence type="ECO:0000313" key="3">
    <source>
        <dbReference type="EMBL" id="OXB92147.1"/>
    </source>
</evidence>
<dbReference type="InterPro" id="IPR012867">
    <property type="entry name" value="DUF1648"/>
</dbReference>
<evidence type="ECO:0000313" key="4">
    <source>
        <dbReference type="Proteomes" id="UP000198394"/>
    </source>
</evidence>
<sequence length="176" mass="20634">MRKKEEVRKIEIQNRPVLKIEKTPLEIALNIISLLLFIGSVLYLLMEWPSLPNRVPMHYNFFGEVDKWGSKGIIFLHPIMGAVLWIGPTILEKFPHAYNYIVSLTEENIERQYKNGRIMINVVKNEILIYISYSIWKDVKIAYGHDIAFGTWDLALFLIVLFGSMGFFIVRSFRLR</sequence>
<protein>
    <recommendedName>
        <fullName evidence="2">DUF1648 domain-containing protein</fullName>
    </recommendedName>
</protein>
<dbReference type="Proteomes" id="UP000198394">
    <property type="component" value="Unassembled WGS sequence"/>
</dbReference>
<keyword evidence="4" id="KW-1185">Reference proteome</keyword>
<feature type="transmembrane region" description="Helical" evidence="1">
    <location>
        <begin position="27"/>
        <end position="48"/>
    </location>
</feature>
<feature type="domain" description="DUF1648" evidence="2">
    <location>
        <begin position="35"/>
        <end position="81"/>
    </location>
</feature>
<keyword evidence="1" id="KW-1133">Transmembrane helix</keyword>
<evidence type="ECO:0000256" key="1">
    <source>
        <dbReference type="SAM" id="Phobius"/>
    </source>
</evidence>
<keyword evidence="1" id="KW-0812">Transmembrane</keyword>
<dbReference type="Pfam" id="PF07853">
    <property type="entry name" value="DUF1648"/>
    <property type="match status" value="1"/>
</dbReference>